<dbReference type="GO" id="GO:0032266">
    <property type="term" value="F:phosphatidylinositol-3-phosphate binding"/>
    <property type="evidence" value="ECO:0007669"/>
    <property type="project" value="TreeGrafter"/>
</dbReference>
<dbReference type="GO" id="GO:0005789">
    <property type="term" value="C:endoplasmic reticulum membrane"/>
    <property type="evidence" value="ECO:0007669"/>
    <property type="project" value="UniProtKB-SubCell"/>
</dbReference>
<feature type="region of interest" description="Disordered" evidence="13">
    <location>
        <begin position="1450"/>
        <end position="1473"/>
    </location>
</feature>
<dbReference type="GO" id="GO:0061908">
    <property type="term" value="C:phagophore"/>
    <property type="evidence" value="ECO:0007669"/>
    <property type="project" value="TreeGrafter"/>
</dbReference>
<evidence type="ECO:0000256" key="11">
    <source>
        <dbReference type="ARBA" id="ARBA00024615"/>
    </source>
</evidence>
<feature type="region of interest" description="Disordered" evidence="13">
    <location>
        <begin position="243"/>
        <end position="265"/>
    </location>
</feature>
<evidence type="ECO:0000256" key="10">
    <source>
        <dbReference type="ARBA" id="ARBA00024479"/>
    </source>
</evidence>
<feature type="region of interest" description="Disordered" evidence="13">
    <location>
        <begin position="375"/>
        <end position="412"/>
    </location>
</feature>
<dbReference type="GO" id="GO:0034727">
    <property type="term" value="P:piecemeal microautophagy of the nucleus"/>
    <property type="evidence" value="ECO:0007669"/>
    <property type="project" value="TreeGrafter"/>
</dbReference>
<keyword evidence="7" id="KW-0072">Autophagy</keyword>
<keyword evidence="6" id="KW-0256">Endoplasmic reticulum</keyword>
<proteinExistence type="inferred from homology"/>
<dbReference type="OrthoDB" id="18982at2759"/>
<dbReference type="STRING" id="765440.A0A0C3G5V8"/>
<feature type="compositionally biased region" description="Basic and acidic residues" evidence="13">
    <location>
        <begin position="391"/>
        <end position="400"/>
    </location>
</feature>
<dbReference type="InParanoid" id="A0A0C3G5V8"/>
<feature type="compositionally biased region" description="Basic residues" evidence="13">
    <location>
        <begin position="888"/>
        <end position="902"/>
    </location>
</feature>
<dbReference type="GO" id="GO:0034045">
    <property type="term" value="C:phagophore assembly site membrane"/>
    <property type="evidence" value="ECO:0007669"/>
    <property type="project" value="UniProtKB-SubCell"/>
</dbReference>
<feature type="compositionally biased region" description="Polar residues" evidence="13">
    <location>
        <begin position="1683"/>
        <end position="1701"/>
    </location>
</feature>
<feature type="region of interest" description="Disordered" evidence="13">
    <location>
        <begin position="441"/>
        <end position="475"/>
    </location>
</feature>
<feature type="region of interest" description="Disordered" evidence="13">
    <location>
        <begin position="875"/>
        <end position="902"/>
    </location>
</feature>
<evidence type="ECO:0000256" key="1">
    <source>
        <dbReference type="ARBA" id="ARBA00004406"/>
    </source>
</evidence>
<dbReference type="PANTHER" id="PTHR13190:SF1">
    <property type="entry name" value="AUTOPHAGY-RELATED 2, ISOFORM A"/>
    <property type="match status" value="1"/>
</dbReference>
<reference evidence="14 15" key="1">
    <citation type="submission" date="2014-04" db="EMBL/GenBank/DDBJ databases">
        <authorList>
            <consortium name="DOE Joint Genome Institute"/>
            <person name="Kuo A."/>
            <person name="Tarkka M."/>
            <person name="Buscot F."/>
            <person name="Kohler A."/>
            <person name="Nagy L.G."/>
            <person name="Floudas D."/>
            <person name="Copeland A."/>
            <person name="Barry K.W."/>
            <person name="Cichocki N."/>
            <person name="Veneault-Fourrey C."/>
            <person name="LaButti K."/>
            <person name="Lindquist E.A."/>
            <person name="Lipzen A."/>
            <person name="Lundell T."/>
            <person name="Morin E."/>
            <person name="Murat C."/>
            <person name="Sun H."/>
            <person name="Tunlid A."/>
            <person name="Henrissat B."/>
            <person name="Grigoriev I.V."/>
            <person name="Hibbett D.S."/>
            <person name="Martin F."/>
            <person name="Nordberg H.P."/>
            <person name="Cantor M.N."/>
            <person name="Hua S.X."/>
        </authorList>
    </citation>
    <scope>NUCLEOTIDE SEQUENCE [LARGE SCALE GENOMIC DNA]</scope>
    <source>
        <strain evidence="14 15">F 1598</strain>
    </source>
</reference>
<feature type="region of interest" description="Disordered" evidence="13">
    <location>
        <begin position="719"/>
        <end position="738"/>
    </location>
</feature>
<keyword evidence="5" id="KW-0813">Transport</keyword>
<feature type="compositionally biased region" description="Low complexity" evidence="13">
    <location>
        <begin position="352"/>
        <end position="363"/>
    </location>
</feature>
<dbReference type="GO" id="GO:0061723">
    <property type="term" value="P:glycophagy"/>
    <property type="evidence" value="ECO:0007669"/>
    <property type="project" value="TreeGrafter"/>
</dbReference>
<feature type="compositionally biased region" description="Basic and acidic residues" evidence="13">
    <location>
        <begin position="674"/>
        <end position="685"/>
    </location>
</feature>
<protein>
    <recommendedName>
        <fullName evidence="4">Autophagy-related protein 2</fullName>
    </recommendedName>
</protein>
<feature type="region of interest" description="Disordered" evidence="13">
    <location>
        <begin position="1681"/>
        <end position="1701"/>
    </location>
</feature>
<name>A0A0C3G5V8_PILCF</name>
<evidence type="ECO:0000256" key="2">
    <source>
        <dbReference type="ARBA" id="ARBA00004623"/>
    </source>
</evidence>
<evidence type="ECO:0000256" key="4">
    <source>
        <dbReference type="ARBA" id="ARBA00018070"/>
    </source>
</evidence>
<comment type="catalytic activity">
    <reaction evidence="10">
        <text>a 1,2-diacyl-sn-glycero-3-phospho-L-serine(in) = a 1,2-diacyl-sn-glycero-3-phospho-L-serine(out)</text>
        <dbReference type="Rhea" id="RHEA:38663"/>
        <dbReference type="ChEBI" id="CHEBI:57262"/>
    </reaction>
</comment>
<comment type="subcellular location">
    <subcellularLocation>
        <location evidence="1">Endoplasmic reticulum membrane</location>
        <topology evidence="1">Peripheral membrane protein</topology>
    </subcellularLocation>
    <subcellularLocation>
        <location evidence="2">Preautophagosomal structure membrane</location>
        <topology evidence="2">Peripheral membrane protein</topology>
    </subcellularLocation>
</comment>
<feature type="region of interest" description="Disordered" evidence="13">
    <location>
        <begin position="668"/>
        <end position="687"/>
    </location>
</feature>
<dbReference type="Pfam" id="PF13329">
    <property type="entry name" value="ATG2_CAD"/>
    <property type="match status" value="1"/>
</dbReference>
<comment type="catalytic activity">
    <reaction evidence="12">
        <text>a 1,2-diacyl-sn-glycero-3-phosphocholine(in) = a 1,2-diacyl-sn-glycero-3-phosphocholine(out)</text>
        <dbReference type="Rhea" id="RHEA:38571"/>
        <dbReference type="ChEBI" id="CHEBI:57643"/>
    </reaction>
</comment>
<dbReference type="GO" id="GO:0000045">
    <property type="term" value="P:autophagosome assembly"/>
    <property type="evidence" value="ECO:0007669"/>
    <property type="project" value="TreeGrafter"/>
</dbReference>
<sequence length="2134" mass="232465">MSSWYSSWLPGLPSIDFALPSSIQRRFISFVLKKSLGHLLKPGQLDVHQIDSQIGSGYVQVKDVELDNEAINSALTGLPIKLHDGSIAAVTARIPWPNPLTSTLGFSIQSLHLTFHLTPIVSEPVVVPPTNLAESVASVAETFIHDELTPREEATLRESFHPDLAYDQSRNVPGSMDPFLHVTDDEEFHSDVDPAGISVFATLIERLLARFEFDAVDTKITIIHPKHASFTFSVTEVRYGTEDLGFKGPDNRGAEKVEQTSGETRTVSISGLTLSARDLRPPVLPSPTALTPSTASPVSPKISSHLPFESQSSHRSPSASPTSSSSSLDEDTQMLMSQSLACLPPRTPLVASSPSSSMTSSMYQSAITTVPEALHTTDHSGRRSRTPSPGDHSRSADVDSSHIALDDDTASNTDLETKDEILLTFGAEPVVIRLTTPPLSPPIHDDFDEDSSLQHPVAPSTVYHRPSQGDDKPSNVKNLNLTFSAGVLACAFRAWHIRGMLDMLDAWGSHQRPSVSAPSAKPSQSSADAIFALGLDASTNMRGVVILLLPLETLGKLHCGNQDTSLDNFFTRPLVPPRLAHGCLRISLDSLSASCSLSSSATSTESASSQAQARAAEIPAISVTNVVTMAFTLNDLSAFGLSRSASSDTDLSASPILITDQNLSSQYSTAHIHPSSDAKSTDKPRHPQLPDFAIIDWTNEAHRINNSTKLSTWRTKAKPKASKRRDSQTRLGVVMPSSPSSIASNIVPGTMHSPAVTINATFSLASSEKGQASGRRPDDYVEIGVIPLHIFLDLGLALGSDHALAFLDHAISSHTSATDSSCDDGEESDSDEKEEENTFPITPQERNKKEREIERQRLERLVLEDLNLDLDYRDNQTANAIGPAGQSRRTRPPHKSRRSRPQQRLKIAVNLDMIRIQVRCPPPPLRGPRSGAVIIDLHGVSLTNGARSQQKPSARFANVAFSPSPPASRAQGLSGSVAVLTADCKRVVFASSLLEEEIASVMLSLGSLSSMDETVPDSSRFGSSPSSPVTKSTALPLPLRMLVSRIESANKSSSGHPTSNTVAVTIDVPSVYADVSKPLLDGLQLWADDVSQLVERIFGVAGDTDTEKAESRTPSLIGSRFFAKSRRYGSRSSEESSAGLSGPPADVPSESVIKIAVSEAYVVLELPREETPPSVRPFNIVASDVDVLIELKPEGKDETVITLGVLDLSVNDTSPAGASVPFVSLTARRSLSTIPESMVKFRFTSLVVPETTAKESRIKLTLCGFTYNVYPDLKWIADLSRFVKTPPGAFESVIPSERTRATVKIMDGSIRGFAPTHHGAVILFIGEVDFTTDIVGDSPDFSFHLSVPSLSVLFADSFSGLYDGAGDEPAQVPSTSGGIPHWKRLGYALLAETVDSDLKFQSSNVTDPPDTRAVINRLGLRIHLCADTLHALTSFISDVTIAFKPPRDISVPTSKRRPTTVSEQKPAKRSIMSSVDEHAFRRIPDVGSAPDMINDDLPSNLDYLDASFGTAAGLRELRDDDLDEFDPEDSETGRVTPTQGSQQVGVISNVGGETIKMLRPLNIVEHHFDTLPPDSAGGNSELGETTFRIRVYDCDVAIFLYDGYDWARTRKTIEDEVKEMRRRLTKIRQLVANGHTQDPSVEETSTLLFNSVYIGLEQGVNEFEPGALIAAIDEELNDDVENESQSSWQSLHPPSTGKPQVLSTRVHGKRLTRSSGPSIEFRLTGLDAEVDQYRPGESFVSRTFVTVRDLEILDHIKTSTWQKFLTELRSDSRGNIRETDSNMVRVELLTVHPVPNHPSEEARLRAKILPLRLYVDQDALDFMKKFFSFKDPDSTGTGSESSDGEIYFQHAEVFPVDIKMDYKPRRVDYRALREGRTIELMNFFHFDGSEMTLRHITLSGITGWPRFFDMLNDLWTPDVKATQLVDVISGVSPIRSVVNVGSGVADLVLLPIAQYKKDGRIVRGVQKGTTAFVKSTAMEAIKLGTRLATGTQVILEQAEHVLGGQFKDSITAEALQVSDDSMGRELSSDEENAVDLISKYAEQPMDVKEGVQSAYKSLQRNLNSAAQTILAVPMEVYERSGNEGPVRAVIRAVPIAVLKPMIGASEAVSKTLMGLQNTMDPNIRHENEDKYKHR</sequence>
<dbReference type="HOGENOM" id="CLU_000795_0_0_1"/>
<dbReference type="GO" id="GO:0061709">
    <property type="term" value="P:reticulophagy"/>
    <property type="evidence" value="ECO:0007669"/>
    <property type="project" value="TreeGrafter"/>
</dbReference>
<accession>A0A0C3G5V8</accession>
<dbReference type="EMBL" id="KN832980">
    <property type="protein sequence ID" value="KIM87159.1"/>
    <property type="molecule type" value="Genomic_DNA"/>
</dbReference>
<dbReference type="PANTHER" id="PTHR13190">
    <property type="entry name" value="AUTOPHAGY-RELATED 2, ISOFORM A"/>
    <property type="match status" value="1"/>
</dbReference>
<dbReference type="InterPro" id="IPR026849">
    <property type="entry name" value="ATG2"/>
</dbReference>
<organism evidence="14 15">
    <name type="scientific">Piloderma croceum (strain F 1598)</name>
    <dbReference type="NCBI Taxonomy" id="765440"/>
    <lineage>
        <taxon>Eukaryota</taxon>
        <taxon>Fungi</taxon>
        <taxon>Dikarya</taxon>
        <taxon>Basidiomycota</taxon>
        <taxon>Agaricomycotina</taxon>
        <taxon>Agaricomycetes</taxon>
        <taxon>Agaricomycetidae</taxon>
        <taxon>Atheliales</taxon>
        <taxon>Atheliaceae</taxon>
        <taxon>Piloderma</taxon>
    </lineage>
</organism>
<feature type="region of interest" description="Disordered" evidence="13">
    <location>
        <begin position="814"/>
        <end position="852"/>
    </location>
</feature>
<comment type="similarity">
    <text evidence="3">Belongs to the ATG2 family.</text>
</comment>
<feature type="compositionally biased region" description="Basic and acidic residues" evidence="13">
    <location>
        <begin position="243"/>
        <end position="258"/>
    </location>
</feature>
<keyword evidence="8" id="KW-0445">Lipid transport</keyword>
<reference evidence="15" key="2">
    <citation type="submission" date="2015-01" db="EMBL/GenBank/DDBJ databases">
        <title>Evolutionary Origins and Diversification of the Mycorrhizal Mutualists.</title>
        <authorList>
            <consortium name="DOE Joint Genome Institute"/>
            <consortium name="Mycorrhizal Genomics Consortium"/>
            <person name="Kohler A."/>
            <person name="Kuo A."/>
            <person name="Nagy L.G."/>
            <person name="Floudas D."/>
            <person name="Copeland A."/>
            <person name="Barry K.W."/>
            <person name="Cichocki N."/>
            <person name="Veneault-Fourrey C."/>
            <person name="LaButti K."/>
            <person name="Lindquist E.A."/>
            <person name="Lipzen A."/>
            <person name="Lundell T."/>
            <person name="Morin E."/>
            <person name="Murat C."/>
            <person name="Riley R."/>
            <person name="Ohm R."/>
            <person name="Sun H."/>
            <person name="Tunlid A."/>
            <person name="Henrissat B."/>
            <person name="Grigoriev I.V."/>
            <person name="Hibbett D.S."/>
            <person name="Martin F."/>
        </authorList>
    </citation>
    <scope>NUCLEOTIDE SEQUENCE [LARGE SCALE GENOMIC DNA]</scope>
    <source>
        <strain evidence="15">F 1598</strain>
    </source>
</reference>
<dbReference type="GO" id="GO:0043495">
    <property type="term" value="F:protein-membrane adaptor activity"/>
    <property type="evidence" value="ECO:0007669"/>
    <property type="project" value="TreeGrafter"/>
</dbReference>
<dbReference type="GO" id="GO:0000422">
    <property type="term" value="P:autophagy of mitochondrion"/>
    <property type="evidence" value="ECO:0007669"/>
    <property type="project" value="TreeGrafter"/>
</dbReference>
<dbReference type="Proteomes" id="UP000054166">
    <property type="component" value="Unassembled WGS sequence"/>
</dbReference>
<dbReference type="GO" id="GO:0006869">
    <property type="term" value="P:lipid transport"/>
    <property type="evidence" value="ECO:0007669"/>
    <property type="project" value="UniProtKB-KW"/>
</dbReference>
<feature type="compositionally biased region" description="Low complexity" evidence="13">
    <location>
        <begin position="310"/>
        <end position="327"/>
    </location>
</feature>
<keyword evidence="15" id="KW-1185">Reference proteome</keyword>
<evidence type="ECO:0000256" key="6">
    <source>
        <dbReference type="ARBA" id="ARBA00022824"/>
    </source>
</evidence>
<evidence type="ECO:0000256" key="9">
    <source>
        <dbReference type="ARBA" id="ARBA00023136"/>
    </source>
</evidence>
<comment type="catalytic activity">
    <reaction evidence="11">
        <text>a 1,2-diacyl-sn-glycero-3-phosphoethanolamine(in) = a 1,2-diacyl-sn-glycero-3-phosphoethanolamine(out)</text>
        <dbReference type="Rhea" id="RHEA:38895"/>
        <dbReference type="ChEBI" id="CHEBI:64612"/>
    </reaction>
</comment>
<evidence type="ECO:0000256" key="12">
    <source>
        <dbReference type="ARBA" id="ARBA00024631"/>
    </source>
</evidence>
<evidence type="ECO:0000313" key="15">
    <source>
        <dbReference type="Proteomes" id="UP000054166"/>
    </source>
</evidence>
<feature type="compositionally biased region" description="Polar residues" evidence="13">
    <location>
        <begin position="288"/>
        <end position="297"/>
    </location>
</feature>
<feature type="compositionally biased region" description="Acidic residues" evidence="13">
    <location>
        <begin position="821"/>
        <end position="837"/>
    </location>
</feature>
<evidence type="ECO:0000256" key="5">
    <source>
        <dbReference type="ARBA" id="ARBA00022448"/>
    </source>
</evidence>
<feature type="region of interest" description="Disordered" evidence="13">
    <location>
        <begin position="278"/>
        <end position="363"/>
    </location>
</feature>
<evidence type="ECO:0000256" key="7">
    <source>
        <dbReference type="ARBA" id="ARBA00023006"/>
    </source>
</evidence>
<feature type="region of interest" description="Disordered" evidence="13">
    <location>
        <begin position="1522"/>
        <end position="1541"/>
    </location>
</feature>
<evidence type="ECO:0000313" key="14">
    <source>
        <dbReference type="EMBL" id="KIM87159.1"/>
    </source>
</evidence>
<keyword evidence="9" id="KW-0472">Membrane</keyword>
<evidence type="ECO:0000256" key="3">
    <source>
        <dbReference type="ARBA" id="ARBA00009714"/>
    </source>
</evidence>
<gene>
    <name evidence="14" type="ORF">PILCRDRAFT_815622</name>
</gene>
<evidence type="ECO:0000256" key="8">
    <source>
        <dbReference type="ARBA" id="ARBA00023055"/>
    </source>
</evidence>
<evidence type="ECO:0000256" key="13">
    <source>
        <dbReference type="SAM" id="MobiDB-lite"/>
    </source>
</evidence>